<dbReference type="PROSITE" id="PS00463">
    <property type="entry name" value="ZN2_CY6_FUNGAL_1"/>
    <property type="match status" value="1"/>
</dbReference>
<feature type="region of interest" description="Disordered" evidence="5">
    <location>
        <begin position="46"/>
        <end position="95"/>
    </location>
</feature>
<evidence type="ECO:0000256" key="4">
    <source>
        <dbReference type="ARBA" id="ARBA00023242"/>
    </source>
</evidence>
<evidence type="ECO:0000256" key="5">
    <source>
        <dbReference type="SAM" id="MobiDB-lite"/>
    </source>
</evidence>
<sequence>MVGVPRSKGCSVCRNRRVKCDETRPECGQCRRYGCPCPGYNRGLKFQDEGPNLQRRHRRVSDRRASDAARRPLLESAGSTSSSSSSTAVVTTRPRTQSGALIPEVTAEEAFLLMQSHAGSIDENLSPSLVQKLFVSQQPRLFMDFVCAAFPTLFFHNKFRSDVSFPEYIMQNFNKRSHQDSAVCCLSAVYLASLTKDSRLLRASRHMYGNALRQVNKALETDEALSDILLSTVMMLTIYEIYAQTTPDAWIQHARGVKEMFLKRGAKRHISGFSRSCYYAYRGFLVAHALYEGIPCFLDEDEWQEFAAKVQEEDSKKPGEWSVFVNLSELIFMELVKCPRYVYDFRRLPLGTPPHEREALISRIRDSCAKLKHMNDELLASIMYHFQKKQGIEVNKNGFVGPAPSLFPDTNPTLLLQGATHCINALEKLLRSARVQEDLSLTDHVDVIVPIIPIPESPGSASSRTEVEDALSTPSADSTCDTISSGASPPIIDDNTTGTTPTSQTSTFTLPFRMVSEFNRGPDQQGGSHRPVVWLDRVACSMGMIGADIVEEDYVGKARDDELETVIEVLED</sequence>
<dbReference type="PANTHER" id="PTHR38111">
    <property type="entry name" value="ZN(2)-C6 FUNGAL-TYPE DOMAIN-CONTAINING PROTEIN-RELATED"/>
    <property type="match status" value="1"/>
</dbReference>
<evidence type="ECO:0000259" key="6">
    <source>
        <dbReference type="PROSITE" id="PS50048"/>
    </source>
</evidence>
<feature type="compositionally biased region" description="Basic and acidic residues" evidence="5">
    <location>
        <begin position="62"/>
        <end position="73"/>
    </location>
</feature>
<feature type="domain" description="Zn(2)-C6 fungal-type" evidence="6">
    <location>
        <begin position="9"/>
        <end position="37"/>
    </location>
</feature>
<keyword evidence="3" id="KW-0804">Transcription</keyword>
<dbReference type="InterPro" id="IPR021858">
    <property type="entry name" value="Fun_TF"/>
</dbReference>
<evidence type="ECO:0000256" key="2">
    <source>
        <dbReference type="ARBA" id="ARBA00023125"/>
    </source>
</evidence>
<feature type="compositionally biased region" description="Low complexity" evidence="5">
    <location>
        <begin position="76"/>
        <end position="92"/>
    </location>
</feature>
<dbReference type="GO" id="GO:0003677">
    <property type="term" value="F:DNA binding"/>
    <property type="evidence" value="ECO:0007669"/>
    <property type="project" value="UniProtKB-KW"/>
</dbReference>
<dbReference type="AlphaFoldDB" id="A0A7H8QZ38"/>
<dbReference type="SUPFAM" id="SSF57701">
    <property type="entry name" value="Zn2/Cys6 DNA-binding domain"/>
    <property type="match status" value="1"/>
</dbReference>
<dbReference type="KEGG" id="trg:TRUGW13939_05818"/>
<dbReference type="Pfam" id="PF11951">
    <property type="entry name" value="Fungal_trans_2"/>
    <property type="match status" value="1"/>
</dbReference>
<dbReference type="GeneID" id="55993315"/>
<dbReference type="OrthoDB" id="5126878at2759"/>
<dbReference type="CDD" id="cd00067">
    <property type="entry name" value="GAL4"/>
    <property type="match status" value="1"/>
</dbReference>
<organism evidence="7 8">
    <name type="scientific">Talaromyces rugulosus</name>
    <name type="common">Penicillium rugulosum</name>
    <dbReference type="NCBI Taxonomy" id="121627"/>
    <lineage>
        <taxon>Eukaryota</taxon>
        <taxon>Fungi</taxon>
        <taxon>Dikarya</taxon>
        <taxon>Ascomycota</taxon>
        <taxon>Pezizomycotina</taxon>
        <taxon>Eurotiomycetes</taxon>
        <taxon>Eurotiomycetidae</taxon>
        <taxon>Eurotiales</taxon>
        <taxon>Trichocomaceae</taxon>
        <taxon>Talaromyces</taxon>
        <taxon>Talaromyces sect. Islandici</taxon>
    </lineage>
</organism>
<evidence type="ECO:0000256" key="1">
    <source>
        <dbReference type="ARBA" id="ARBA00023015"/>
    </source>
</evidence>
<feature type="compositionally biased region" description="Low complexity" evidence="5">
    <location>
        <begin position="496"/>
        <end position="506"/>
    </location>
</feature>
<keyword evidence="8" id="KW-1185">Reference proteome</keyword>
<dbReference type="RefSeq" id="XP_035344869.1">
    <property type="nucleotide sequence ID" value="XM_035488976.1"/>
</dbReference>
<dbReference type="Pfam" id="PF00172">
    <property type="entry name" value="Zn_clus"/>
    <property type="match status" value="1"/>
</dbReference>
<dbReference type="InterPro" id="IPR053178">
    <property type="entry name" value="Osmoadaptation_assoc"/>
</dbReference>
<dbReference type="EMBL" id="CP055900">
    <property type="protein sequence ID" value="QKX58691.1"/>
    <property type="molecule type" value="Genomic_DNA"/>
</dbReference>
<gene>
    <name evidence="7" type="ORF">TRUGW13939_05818</name>
</gene>
<dbReference type="PANTHER" id="PTHR38111:SF5">
    <property type="entry name" value="TRANSCRIPTION FACTOR DOMAIN-CONTAINING PROTEIN"/>
    <property type="match status" value="1"/>
</dbReference>
<protein>
    <recommendedName>
        <fullName evidence="6">Zn(2)-C6 fungal-type domain-containing protein</fullName>
    </recommendedName>
</protein>
<feature type="compositionally biased region" description="Polar residues" evidence="5">
    <location>
        <begin position="472"/>
        <end position="487"/>
    </location>
</feature>
<name>A0A7H8QZ38_TALRU</name>
<keyword evidence="4" id="KW-0539">Nucleus</keyword>
<dbReference type="PROSITE" id="PS50048">
    <property type="entry name" value="ZN2_CY6_FUNGAL_2"/>
    <property type="match status" value="1"/>
</dbReference>
<feature type="region of interest" description="Disordered" evidence="5">
    <location>
        <begin position="455"/>
        <end position="506"/>
    </location>
</feature>
<dbReference type="Gene3D" id="4.10.240.10">
    <property type="entry name" value="Zn(2)-C6 fungal-type DNA-binding domain"/>
    <property type="match status" value="1"/>
</dbReference>
<dbReference type="InterPro" id="IPR036864">
    <property type="entry name" value="Zn2-C6_fun-type_DNA-bd_sf"/>
</dbReference>
<dbReference type="GO" id="GO:0000981">
    <property type="term" value="F:DNA-binding transcription factor activity, RNA polymerase II-specific"/>
    <property type="evidence" value="ECO:0007669"/>
    <property type="project" value="InterPro"/>
</dbReference>
<keyword evidence="1" id="KW-0805">Transcription regulation</keyword>
<proteinExistence type="predicted"/>
<dbReference type="InterPro" id="IPR001138">
    <property type="entry name" value="Zn2Cys6_DnaBD"/>
</dbReference>
<evidence type="ECO:0000256" key="3">
    <source>
        <dbReference type="ARBA" id="ARBA00023163"/>
    </source>
</evidence>
<accession>A0A7H8QZ38</accession>
<dbReference type="Proteomes" id="UP000509510">
    <property type="component" value="Chromosome III"/>
</dbReference>
<reference evidence="8" key="1">
    <citation type="submission" date="2020-06" db="EMBL/GenBank/DDBJ databases">
        <title>A chromosome-scale genome assembly of Talaromyces rugulosus W13939.</title>
        <authorList>
            <person name="Wang B."/>
            <person name="Guo L."/>
            <person name="Ye K."/>
            <person name="Wang L."/>
        </authorList>
    </citation>
    <scope>NUCLEOTIDE SEQUENCE [LARGE SCALE GENOMIC DNA]</scope>
    <source>
        <strain evidence="8">W13939</strain>
    </source>
</reference>
<evidence type="ECO:0000313" key="7">
    <source>
        <dbReference type="EMBL" id="QKX58691.1"/>
    </source>
</evidence>
<keyword evidence="2" id="KW-0238">DNA-binding</keyword>
<dbReference type="GO" id="GO:0008270">
    <property type="term" value="F:zinc ion binding"/>
    <property type="evidence" value="ECO:0007669"/>
    <property type="project" value="InterPro"/>
</dbReference>
<evidence type="ECO:0000313" key="8">
    <source>
        <dbReference type="Proteomes" id="UP000509510"/>
    </source>
</evidence>
<dbReference type="SMART" id="SM00066">
    <property type="entry name" value="GAL4"/>
    <property type="match status" value="1"/>
</dbReference>